<dbReference type="EC" id="1.1.99.2" evidence="7"/>
<evidence type="ECO:0000256" key="7">
    <source>
        <dbReference type="ARBA" id="ARBA00038878"/>
    </source>
</evidence>
<comment type="similarity">
    <text evidence="6">Belongs to the L2HGDH family.</text>
</comment>
<keyword evidence="4" id="KW-0560">Oxidoreductase</keyword>
<dbReference type="InterPro" id="IPR036188">
    <property type="entry name" value="FAD/NAD-bd_sf"/>
</dbReference>
<comment type="catalytic activity">
    <reaction evidence="5">
        <text>(S)-2-hydroxyglutarate + A = 2-oxoglutarate + AH2</text>
        <dbReference type="Rhea" id="RHEA:21252"/>
        <dbReference type="ChEBI" id="CHEBI:13193"/>
        <dbReference type="ChEBI" id="CHEBI:16782"/>
        <dbReference type="ChEBI" id="CHEBI:16810"/>
        <dbReference type="ChEBI" id="CHEBI:17499"/>
        <dbReference type="EC" id="1.1.99.2"/>
    </reaction>
</comment>
<dbReference type="PANTHER" id="PTHR43104:SF2">
    <property type="entry name" value="L-2-HYDROXYGLUTARATE DEHYDROGENASE, MITOCHONDRIAL"/>
    <property type="match status" value="1"/>
</dbReference>
<evidence type="ECO:0000256" key="1">
    <source>
        <dbReference type="ARBA" id="ARBA00001974"/>
    </source>
</evidence>
<dbReference type="Gene3D" id="3.50.50.60">
    <property type="entry name" value="FAD/NAD(P)-binding domain"/>
    <property type="match status" value="1"/>
</dbReference>
<sequence>MDLAYKFFAETNFPHKKIGKLIVAVEPHEIPRLEELYTRAQKNGCKDVIMIDGSKIKDYEPHCKGLKAIWSPHTGIVDWGEVTKAFVADFEKRGGTAYVNYEVKNITVSTHPKYPIALQGGWKSSKIIAKFVVTCGGLQSDRIAQMTGGSPHPEDCSFPRRISAAQTRKTKSCQD</sequence>
<evidence type="ECO:0000259" key="9">
    <source>
        <dbReference type="Pfam" id="PF01266"/>
    </source>
</evidence>
<keyword evidence="3" id="KW-0274">FAD</keyword>
<protein>
    <recommendedName>
        <fullName evidence="8">L-2-hydroxyglutarate dehydrogenase, mitochondrial</fullName>
        <ecNumber evidence="7">1.1.99.2</ecNumber>
    </recommendedName>
</protein>
<accession>A0A0B1T8S9</accession>
<gene>
    <name evidence="10" type="ORF">OESDEN_07553</name>
</gene>
<keyword evidence="2" id="KW-0285">Flavoprotein</keyword>
<evidence type="ECO:0000313" key="10">
    <source>
        <dbReference type="EMBL" id="KHJ92556.1"/>
    </source>
</evidence>
<reference evidence="10 11" key="1">
    <citation type="submission" date="2014-03" db="EMBL/GenBank/DDBJ databases">
        <title>Draft genome of the hookworm Oesophagostomum dentatum.</title>
        <authorList>
            <person name="Mitreva M."/>
        </authorList>
    </citation>
    <scope>NUCLEOTIDE SEQUENCE [LARGE SCALE GENOMIC DNA]</scope>
    <source>
        <strain evidence="10 11">OD-Hann</strain>
    </source>
</reference>
<name>A0A0B1T8S9_OESDE</name>
<dbReference type="EMBL" id="KN551280">
    <property type="protein sequence ID" value="KHJ92556.1"/>
    <property type="molecule type" value="Genomic_DNA"/>
</dbReference>
<evidence type="ECO:0000256" key="6">
    <source>
        <dbReference type="ARBA" id="ARBA00037941"/>
    </source>
</evidence>
<feature type="domain" description="FAD dependent oxidoreductase" evidence="9">
    <location>
        <begin position="6"/>
        <end position="152"/>
    </location>
</feature>
<evidence type="ECO:0000313" key="11">
    <source>
        <dbReference type="Proteomes" id="UP000053660"/>
    </source>
</evidence>
<organism evidence="10 11">
    <name type="scientific">Oesophagostomum dentatum</name>
    <name type="common">Nodular worm</name>
    <dbReference type="NCBI Taxonomy" id="61180"/>
    <lineage>
        <taxon>Eukaryota</taxon>
        <taxon>Metazoa</taxon>
        <taxon>Ecdysozoa</taxon>
        <taxon>Nematoda</taxon>
        <taxon>Chromadorea</taxon>
        <taxon>Rhabditida</taxon>
        <taxon>Rhabditina</taxon>
        <taxon>Rhabditomorpha</taxon>
        <taxon>Strongyloidea</taxon>
        <taxon>Strongylidae</taxon>
        <taxon>Oesophagostomum</taxon>
    </lineage>
</organism>
<keyword evidence="11" id="KW-1185">Reference proteome</keyword>
<evidence type="ECO:0000256" key="2">
    <source>
        <dbReference type="ARBA" id="ARBA00022630"/>
    </source>
</evidence>
<dbReference type="Proteomes" id="UP000053660">
    <property type="component" value="Unassembled WGS sequence"/>
</dbReference>
<dbReference type="SUPFAM" id="SSF51905">
    <property type="entry name" value="FAD/NAD(P)-binding domain"/>
    <property type="match status" value="1"/>
</dbReference>
<comment type="cofactor">
    <cofactor evidence="1">
        <name>FAD</name>
        <dbReference type="ChEBI" id="CHEBI:57692"/>
    </cofactor>
</comment>
<proteinExistence type="inferred from homology"/>
<dbReference type="GO" id="GO:0047545">
    <property type="term" value="F:(S)-2-hydroxyglutarate dehydrogenase activity"/>
    <property type="evidence" value="ECO:0007669"/>
    <property type="project" value="UniProtKB-EC"/>
</dbReference>
<dbReference type="Gene3D" id="3.30.9.10">
    <property type="entry name" value="D-Amino Acid Oxidase, subunit A, domain 2"/>
    <property type="match status" value="1"/>
</dbReference>
<evidence type="ECO:0000256" key="4">
    <source>
        <dbReference type="ARBA" id="ARBA00023002"/>
    </source>
</evidence>
<dbReference type="InterPro" id="IPR006076">
    <property type="entry name" value="FAD-dep_OxRdtase"/>
</dbReference>
<evidence type="ECO:0000256" key="5">
    <source>
        <dbReference type="ARBA" id="ARBA00036066"/>
    </source>
</evidence>
<evidence type="ECO:0000256" key="8">
    <source>
        <dbReference type="ARBA" id="ARBA00041137"/>
    </source>
</evidence>
<dbReference type="AlphaFoldDB" id="A0A0B1T8S9"/>
<evidence type="ECO:0000256" key="3">
    <source>
        <dbReference type="ARBA" id="ARBA00022827"/>
    </source>
</evidence>
<dbReference type="PANTHER" id="PTHR43104">
    <property type="entry name" value="L-2-HYDROXYGLUTARATE DEHYDROGENASE, MITOCHONDRIAL"/>
    <property type="match status" value="1"/>
</dbReference>
<dbReference type="OrthoDB" id="498204at2759"/>
<dbReference type="Pfam" id="PF01266">
    <property type="entry name" value="DAO"/>
    <property type="match status" value="1"/>
</dbReference>